<evidence type="ECO:0000313" key="1">
    <source>
        <dbReference type="EMBL" id="RCK58076.1"/>
    </source>
</evidence>
<protein>
    <recommendedName>
        <fullName evidence="3">Maintenance of telomere capping protein 2</fullName>
    </recommendedName>
</protein>
<comment type="caution">
    <text evidence="1">The sequence shown here is derived from an EMBL/GenBank/DDBJ whole genome shotgun (WGS) entry which is preliminary data.</text>
</comment>
<accession>A0A367XWS3</accession>
<gene>
    <name evidence="1" type="ORF">Cantr_06899</name>
</gene>
<reference evidence="1 2" key="1">
    <citation type="submission" date="2018-06" db="EMBL/GenBank/DDBJ databases">
        <title>Whole genome sequencing of Candida tropicalis (genome annotated by CSBL at Korea University).</title>
        <authorList>
            <person name="Ahn J."/>
        </authorList>
    </citation>
    <scope>NUCLEOTIDE SEQUENCE [LARGE SCALE GENOMIC DNA]</scope>
    <source>
        <strain evidence="1 2">ATCC 20962</strain>
    </source>
</reference>
<dbReference type="AlphaFoldDB" id="A0A367XWS3"/>
<keyword evidence="2" id="KW-1185">Reference proteome</keyword>
<dbReference type="OrthoDB" id="5582146at2759"/>
<name>A0A367XWS3_9ASCO</name>
<proteinExistence type="predicted"/>
<evidence type="ECO:0008006" key="3">
    <source>
        <dbReference type="Google" id="ProtNLM"/>
    </source>
</evidence>
<evidence type="ECO:0000313" key="2">
    <source>
        <dbReference type="Proteomes" id="UP000253472"/>
    </source>
</evidence>
<dbReference type="Proteomes" id="UP000253472">
    <property type="component" value="Unassembled WGS sequence"/>
</dbReference>
<dbReference type="STRING" id="5486.A0A367XWS3"/>
<organism evidence="1 2">
    <name type="scientific">Candida viswanathii</name>
    <dbReference type="NCBI Taxonomy" id="5486"/>
    <lineage>
        <taxon>Eukaryota</taxon>
        <taxon>Fungi</taxon>
        <taxon>Dikarya</taxon>
        <taxon>Ascomycota</taxon>
        <taxon>Saccharomycotina</taxon>
        <taxon>Pichiomycetes</taxon>
        <taxon>Debaryomycetaceae</taxon>
        <taxon>Candida/Lodderomyces clade</taxon>
        <taxon>Candida</taxon>
    </lineage>
</organism>
<sequence length="358" mass="41843">MENVFTALSISLITNHKRFVIVSNDSKQTIPKFTNLLSNTCSFDASQYCVIDLLTVHTTIDLIHKMTNYSDNKFHLKNIIIWQNVQYLTLNQHKSLYKLILQIDRYEMTGLKDKPIEITIGNNDEVISIEQPKLFTIVMAMDYLAFNKKPYIFLKEKFWFAVNYNNSTLDMNYIPRENNYLDTIVKLRSRLCDVYISPDIKKYIYSLIVFTRCHRLTSLAPKLARLPTAAIDYVGDFCKSLILWQNRLNLDKDLFVTPGYVKLAFRKIGYWLVDWEYNEKFAKDVSKNSDVDDVGLDSNLEYEKRLAISMLTGDWYGSDYFFVNEYLKDSKSKLDKNSPTGYTNRIIEDVISSVRPPL</sequence>
<dbReference type="EMBL" id="QLNQ01000028">
    <property type="protein sequence ID" value="RCK58076.1"/>
    <property type="molecule type" value="Genomic_DNA"/>
</dbReference>